<protein>
    <submittedName>
        <fullName evidence="6">Extracellular solute-binding protein</fullName>
    </submittedName>
</protein>
<name>A0ABT4VWF3_9RHOB</name>
<evidence type="ECO:0000259" key="5">
    <source>
        <dbReference type="Pfam" id="PF00496"/>
    </source>
</evidence>
<dbReference type="Gene3D" id="3.10.105.10">
    <property type="entry name" value="Dipeptide-binding Protein, Domain 3"/>
    <property type="match status" value="1"/>
</dbReference>
<gene>
    <name evidence="6" type="ORF">O2N63_00560</name>
</gene>
<evidence type="ECO:0000313" key="6">
    <source>
        <dbReference type="EMBL" id="MDA5092579.1"/>
    </source>
</evidence>
<feature type="domain" description="Solute-binding protein family 5" evidence="5">
    <location>
        <begin position="143"/>
        <end position="543"/>
    </location>
</feature>
<keyword evidence="3" id="KW-0732">Signal</keyword>
<accession>A0ABT4VWF3</accession>
<organism evidence="6 7">
    <name type="scientific">Aliiroseovarius salicola</name>
    <dbReference type="NCBI Taxonomy" id="3009082"/>
    <lineage>
        <taxon>Bacteria</taxon>
        <taxon>Pseudomonadati</taxon>
        <taxon>Pseudomonadota</taxon>
        <taxon>Alphaproteobacteria</taxon>
        <taxon>Rhodobacterales</taxon>
        <taxon>Paracoccaceae</taxon>
        <taxon>Aliiroseovarius</taxon>
    </lineage>
</organism>
<dbReference type="InterPro" id="IPR039424">
    <property type="entry name" value="SBP_5"/>
</dbReference>
<evidence type="ECO:0000256" key="1">
    <source>
        <dbReference type="ARBA" id="ARBA00004418"/>
    </source>
</evidence>
<feature type="compositionally biased region" description="Polar residues" evidence="4">
    <location>
        <begin position="428"/>
        <end position="439"/>
    </location>
</feature>
<dbReference type="EMBL" id="JAQIIO010000001">
    <property type="protein sequence ID" value="MDA5092579.1"/>
    <property type="molecule type" value="Genomic_DNA"/>
</dbReference>
<sequence length="643" mass="71802">MQEARKGKTRSAVAKAVPAPAEAPVWQIALTGMVAAAALTLTAWSARADAVTVAHGYSNFGSLKYEQGFTHLDYVNPDAPKGGTYSESGLGNFDSFNPYTRKGRPAQRATIGVESLMAGTADDAYGMYCFLCTTLEYPENLDWVVFNLRDDVTFADGTPMTAADVEFSFNLILEQGIFEYRSVVSSLVTNVEVLGPYQIKFTFSDTAPMRERISFAGSSSVFSKAWFEKTGARLDERSDAPFMTTGAYMLDNHEYNRFVTYKRNPDYWGYDHPLNVGTNNFDKIHIVYFGDGTAALEGFKAGTYTFRNENSSKDWALSYDFPAMKSGDVVKEEITDETVGQAQSFIFNLDRTNWQDKRVRDAIEMMFNFEWSNETLFYGLYERVDSFWPGSDLAAAGAPSAGEIAILQPLVDQGLIPESVLSEDAPTPTENRAGDSQPSRKVLRAASKLLDEAGWVVGDDGTRSKNGQPLTLTFVTFSPLFDRIINPYIENLQRIGVQAKLDRVDSSQLIEREREGKFDLVTHSFTLGFEPGEGLKQWFASSTADDSSRNLMRLRDTAVDALLPVVSEAQTLEDLRTAVHALDRVLRHRGFMVPQWYKNKHTVAYYNMYEHPEDLPPYALGQLDFWWISAEKEAALKASGALR</sequence>
<dbReference type="PIRSF" id="PIRSF002741">
    <property type="entry name" value="MppA"/>
    <property type="match status" value="1"/>
</dbReference>
<keyword evidence="7" id="KW-1185">Reference proteome</keyword>
<dbReference type="PANTHER" id="PTHR30290">
    <property type="entry name" value="PERIPLASMIC BINDING COMPONENT OF ABC TRANSPORTER"/>
    <property type="match status" value="1"/>
</dbReference>
<evidence type="ECO:0000313" key="7">
    <source>
        <dbReference type="Proteomes" id="UP001528040"/>
    </source>
</evidence>
<evidence type="ECO:0000256" key="4">
    <source>
        <dbReference type="SAM" id="MobiDB-lite"/>
    </source>
</evidence>
<dbReference type="SUPFAM" id="SSF53850">
    <property type="entry name" value="Periplasmic binding protein-like II"/>
    <property type="match status" value="1"/>
</dbReference>
<dbReference type="InterPro" id="IPR000914">
    <property type="entry name" value="SBP_5_dom"/>
</dbReference>
<comment type="subcellular location">
    <subcellularLocation>
        <location evidence="1">Periplasm</location>
    </subcellularLocation>
</comment>
<proteinExistence type="inferred from homology"/>
<dbReference type="CDD" id="cd08497">
    <property type="entry name" value="MbnE-like"/>
    <property type="match status" value="1"/>
</dbReference>
<evidence type="ECO:0000256" key="2">
    <source>
        <dbReference type="ARBA" id="ARBA00005695"/>
    </source>
</evidence>
<dbReference type="PANTHER" id="PTHR30290:SF64">
    <property type="entry name" value="ABC TRANSPORTER PERIPLASMIC BINDING PROTEIN"/>
    <property type="match status" value="1"/>
</dbReference>
<evidence type="ECO:0000256" key="3">
    <source>
        <dbReference type="ARBA" id="ARBA00022729"/>
    </source>
</evidence>
<dbReference type="InterPro" id="IPR030678">
    <property type="entry name" value="Peptide/Ni-bd"/>
</dbReference>
<dbReference type="Proteomes" id="UP001528040">
    <property type="component" value="Unassembled WGS sequence"/>
</dbReference>
<dbReference type="RefSeq" id="WP_271052074.1">
    <property type="nucleotide sequence ID" value="NZ_JAQIIO010000001.1"/>
</dbReference>
<comment type="caution">
    <text evidence="6">The sequence shown here is derived from an EMBL/GenBank/DDBJ whole genome shotgun (WGS) entry which is preliminary data.</text>
</comment>
<comment type="similarity">
    <text evidence="2">Belongs to the bacterial solute-binding protein 5 family.</text>
</comment>
<reference evidence="6 7" key="1">
    <citation type="submission" date="2023-01" db="EMBL/GenBank/DDBJ databases">
        <authorList>
            <person name="Yoon J.-W."/>
        </authorList>
    </citation>
    <scope>NUCLEOTIDE SEQUENCE [LARGE SCALE GENOMIC DNA]</scope>
    <source>
        <strain evidence="6 7">KMU-50</strain>
    </source>
</reference>
<dbReference type="Gene3D" id="3.40.190.10">
    <property type="entry name" value="Periplasmic binding protein-like II"/>
    <property type="match status" value="1"/>
</dbReference>
<dbReference type="Pfam" id="PF00496">
    <property type="entry name" value="SBP_bac_5"/>
    <property type="match status" value="1"/>
</dbReference>
<feature type="region of interest" description="Disordered" evidence="4">
    <location>
        <begin position="421"/>
        <end position="440"/>
    </location>
</feature>